<dbReference type="STRING" id="370438.PTH_2614"/>
<protein>
    <submittedName>
        <fullName evidence="1">Hypothetical membrane protein</fullName>
    </submittedName>
</protein>
<dbReference type="HOGENOM" id="CLU_170181_0_0_9"/>
<evidence type="ECO:0000313" key="2">
    <source>
        <dbReference type="Proteomes" id="UP000006556"/>
    </source>
</evidence>
<dbReference type="AlphaFoldDB" id="A5CYY1"/>
<name>A5CYY1_PELTS</name>
<dbReference type="InterPro" id="IPR021737">
    <property type="entry name" value="Phage_phiKZ_Orf197"/>
</dbReference>
<dbReference type="eggNOG" id="ENOG50338QB">
    <property type="taxonomic scope" value="Bacteria"/>
</dbReference>
<accession>A5CYY1</accession>
<dbReference type="EMBL" id="AP009389">
    <property type="protein sequence ID" value="BAF60795.1"/>
    <property type="molecule type" value="Genomic_DNA"/>
</dbReference>
<sequence>MNLFAWLFIGHLVGDFLLQTNWMAVRKTTSLLALTAHVTVYTLSVAVFALPDGGISYKAAALIFATHLIIDRRGFVNLWVRQVNKAEGLQWLHVVSDQCWHLLVLALATLL</sequence>
<dbReference type="Pfam" id="PF11750">
    <property type="entry name" value="DUF3307"/>
    <property type="match status" value="1"/>
</dbReference>
<dbReference type="Proteomes" id="UP000006556">
    <property type="component" value="Chromosome"/>
</dbReference>
<proteinExistence type="predicted"/>
<dbReference type="KEGG" id="pth:PTH_2614"/>
<gene>
    <name evidence="1" type="ordered locus">PTH_2614</name>
</gene>
<evidence type="ECO:0000313" key="1">
    <source>
        <dbReference type="EMBL" id="BAF60795.1"/>
    </source>
</evidence>
<reference evidence="2" key="1">
    <citation type="journal article" date="2008" name="Genome Res.">
        <title>The genome of Pelotomaculum thermopropionicum reveals niche-associated evolution in anaerobic microbiota.</title>
        <authorList>
            <person name="Kosaka T."/>
            <person name="Kato S."/>
            <person name="Shimoyama T."/>
            <person name="Ishii S."/>
            <person name="Abe T."/>
            <person name="Watanabe K."/>
        </authorList>
    </citation>
    <scope>NUCLEOTIDE SEQUENCE [LARGE SCALE GENOMIC DNA]</scope>
    <source>
        <strain evidence="2">DSM 13744 / JCM 10971 / SI</strain>
    </source>
</reference>
<keyword evidence="2" id="KW-1185">Reference proteome</keyword>
<organism evidence="1 2">
    <name type="scientific">Pelotomaculum thermopropionicum (strain DSM 13744 / JCM 10971 / SI)</name>
    <dbReference type="NCBI Taxonomy" id="370438"/>
    <lineage>
        <taxon>Bacteria</taxon>
        <taxon>Bacillati</taxon>
        <taxon>Bacillota</taxon>
        <taxon>Clostridia</taxon>
        <taxon>Eubacteriales</taxon>
        <taxon>Desulfotomaculaceae</taxon>
        <taxon>Pelotomaculum</taxon>
    </lineage>
</organism>